<dbReference type="InterPro" id="IPR003660">
    <property type="entry name" value="HAMP_dom"/>
</dbReference>
<keyword evidence="6 8" id="KW-0807">Transducer</keyword>
<dbReference type="GO" id="GO:0006935">
    <property type="term" value="P:chemotaxis"/>
    <property type="evidence" value="ECO:0007669"/>
    <property type="project" value="InterPro"/>
</dbReference>
<dbReference type="InterPro" id="IPR004090">
    <property type="entry name" value="Chemotax_Me-accpt_rcpt"/>
</dbReference>
<dbReference type="OrthoDB" id="5298972at2"/>
<evidence type="ECO:0000256" key="3">
    <source>
        <dbReference type="ARBA" id="ARBA00022692"/>
    </source>
</evidence>
<keyword evidence="5 9" id="KW-0472">Membrane</keyword>
<sequence length="545" mass="59033">MDKKRSLSLKTRLFLQQVGMLAGLLMLGLYSLAELHQHMMEERHAALRALVDVGIGVVREQYEQMQAGVIDRAEAERRAKANLRKIRFGDNDYFFIYDLDGRNVMHGSKPEREGTSQIDATDANGKPYIRHWLAVLKERGEGEMEYMFPKPGSNEPLSKASYAKVFAPWGWWVGTGVYIDDVEATFRDNAVGTVVFVAGAALLLALLGWFINRSVQAELGGEPAEASGRVERFAEGDLTQPITSSSRRPGNLLGALAAMQDRLNATVRAIREGTEVLARESGDLSVAAGEISLAARNQAESSAATAASIEQLTVSINEVSEIARQTEDNSSQTATLADHGRDVVRQAAAEIEHIAESVRDSAERIQSLVGRSQEIGNITNVIKDIADQTNLLALNAAIEAARAGEQGRGFAVVADEVRKLAERTTQATAEISRMIEAIQEDTHDAVQAMEGATPKVRRGQELAQQATGLLDQIQRQAGDSLARARDVATASREQAATANGIAGHVENIASMTEQTNAATQSNAEAADQLKELAGRLQKSVAYFKV</sequence>
<dbReference type="Pfam" id="PF00015">
    <property type="entry name" value="MCPsignal"/>
    <property type="match status" value="1"/>
</dbReference>
<keyword evidence="13" id="KW-1185">Reference proteome</keyword>
<dbReference type="PROSITE" id="PS50885">
    <property type="entry name" value="HAMP"/>
    <property type="match status" value="1"/>
</dbReference>
<evidence type="ECO:0000256" key="7">
    <source>
        <dbReference type="ARBA" id="ARBA00029447"/>
    </source>
</evidence>
<dbReference type="EMBL" id="SJZB01000049">
    <property type="protein sequence ID" value="TCJ11809.1"/>
    <property type="molecule type" value="Genomic_DNA"/>
</dbReference>
<keyword evidence="2" id="KW-1003">Cell membrane</keyword>
<reference evidence="12 13" key="1">
    <citation type="submission" date="2019-03" db="EMBL/GenBank/DDBJ databases">
        <title>Genome sequence of Thiobacillaceae bacterium LSR1, a sulfur-oxidizing bacterium isolated from freshwater sediment.</title>
        <authorList>
            <person name="Li S."/>
        </authorList>
    </citation>
    <scope>NUCLEOTIDE SEQUENCE [LARGE SCALE GENOMIC DNA]</scope>
    <source>
        <strain evidence="12 13">LSR1</strain>
    </source>
</reference>
<dbReference type="Gene3D" id="1.10.287.950">
    <property type="entry name" value="Methyl-accepting chemotaxis protein"/>
    <property type="match status" value="1"/>
</dbReference>
<dbReference type="FunFam" id="1.10.287.950:FF:000001">
    <property type="entry name" value="Methyl-accepting chemotaxis sensory transducer"/>
    <property type="match status" value="1"/>
</dbReference>
<dbReference type="Gene3D" id="3.30.450.20">
    <property type="entry name" value="PAS domain"/>
    <property type="match status" value="1"/>
</dbReference>
<comment type="subcellular location">
    <subcellularLocation>
        <location evidence="1">Cell membrane</location>
        <topology evidence="1">Multi-pass membrane protein</topology>
    </subcellularLocation>
</comment>
<dbReference type="PANTHER" id="PTHR32089">
    <property type="entry name" value="METHYL-ACCEPTING CHEMOTAXIS PROTEIN MCPB"/>
    <property type="match status" value="1"/>
</dbReference>
<name>A0A4R1B7S8_9PROT</name>
<gene>
    <name evidence="12" type="ORF">EZJ19_14220</name>
</gene>
<evidence type="ECO:0000256" key="5">
    <source>
        <dbReference type="ARBA" id="ARBA00023136"/>
    </source>
</evidence>
<evidence type="ECO:0000256" key="6">
    <source>
        <dbReference type="ARBA" id="ARBA00023224"/>
    </source>
</evidence>
<evidence type="ECO:0000259" key="11">
    <source>
        <dbReference type="PROSITE" id="PS50885"/>
    </source>
</evidence>
<keyword evidence="3 9" id="KW-0812">Transmembrane</keyword>
<evidence type="ECO:0000256" key="1">
    <source>
        <dbReference type="ARBA" id="ARBA00004651"/>
    </source>
</evidence>
<evidence type="ECO:0000256" key="4">
    <source>
        <dbReference type="ARBA" id="ARBA00022989"/>
    </source>
</evidence>
<organism evidence="12 13">
    <name type="scientific">Parasulfuritortus cantonensis</name>
    <dbReference type="NCBI Taxonomy" id="2528202"/>
    <lineage>
        <taxon>Bacteria</taxon>
        <taxon>Pseudomonadati</taxon>
        <taxon>Pseudomonadota</taxon>
        <taxon>Betaproteobacteria</taxon>
        <taxon>Nitrosomonadales</taxon>
        <taxon>Thiobacillaceae</taxon>
        <taxon>Parasulfuritortus</taxon>
    </lineage>
</organism>
<dbReference type="GO" id="GO:0004888">
    <property type="term" value="F:transmembrane signaling receptor activity"/>
    <property type="evidence" value="ECO:0007669"/>
    <property type="project" value="InterPro"/>
</dbReference>
<dbReference type="PROSITE" id="PS50111">
    <property type="entry name" value="CHEMOTAXIS_TRANSDUC_2"/>
    <property type="match status" value="1"/>
</dbReference>
<dbReference type="CDD" id="cd11386">
    <property type="entry name" value="MCP_signal"/>
    <property type="match status" value="1"/>
</dbReference>
<dbReference type="PRINTS" id="PR00260">
    <property type="entry name" value="CHEMTRNSDUCR"/>
</dbReference>
<proteinExistence type="inferred from homology"/>
<comment type="caution">
    <text evidence="12">The sequence shown here is derived from an EMBL/GenBank/DDBJ whole genome shotgun (WGS) entry which is preliminary data.</text>
</comment>
<feature type="transmembrane region" description="Helical" evidence="9">
    <location>
        <begin position="190"/>
        <end position="211"/>
    </location>
</feature>
<dbReference type="GO" id="GO:0007165">
    <property type="term" value="P:signal transduction"/>
    <property type="evidence" value="ECO:0007669"/>
    <property type="project" value="UniProtKB-KW"/>
</dbReference>
<comment type="similarity">
    <text evidence="7">Belongs to the methyl-accepting chemotaxis (MCP) protein family.</text>
</comment>
<accession>A0A4R1B7S8</accession>
<dbReference type="PANTHER" id="PTHR32089:SF112">
    <property type="entry name" value="LYSOZYME-LIKE PROTEIN-RELATED"/>
    <property type="match status" value="1"/>
</dbReference>
<protein>
    <submittedName>
        <fullName evidence="12">Methyl-accepting chemotaxis protein</fullName>
    </submittedName>
</protein>
<evidence type="ECO:0000256" key="8">
    <source>
        <dbReference type="PROSITE-ProRule" id="PRU00284"/>
    </source>
</evidence>
<dbReference type="AlphaFoldDB" id="A0A4R1B7S8"/>
<evidence type="ECO:0000313" key="13">
    <source>
        <dbReference type="Proteomes" id="UP000295443"/>
    </source>
</evidence>
<dbReference type="InterPro" id="IPR004089">
    <property type="entry name" value="MCPsignal_dom"/>
</dbReference>
<dbReference type="CDD" id="cd18774">
    <property type="entry name" value="PDC2_HK_sensor"/>
    <property type="match status" value="1"/>
</dbReference>
<feature type="domain" description="Methyl-accepting transducer" evidence="10">
    <location>
        <begin position="273"/>
        <end position="509"/>
    </location>
</feature>
<dbReference type="SMART" id="SM01049">
    <property type="entry name" value="Cache_2"/>
    <property type="match status" value="1"/>
</dbReference>
<feature type="domain" description="HAMP" evidence="11">
    <location>
        <begin position="225"/>
        <end position="268"/>
    </location>
</feature>
<evidence type="ECO:0000256" key="9">
    <source>
        <dbReference type="SAM" id="Phobius"/>
    </source>
</evidence>
<dbReference type="InterPro" id="IPR033480">
    <property type="entry name" value="sCache_2"/>
</dbReference>
<dbReference type="Pfam" id="PF17200">
    <property type="entry name" value="sCache_2"/>
    <property type="match status" value="1"/>
</dbReference>
<dbReference type="GO" id="GO:0005886">
    <property type="term" value="C:plasma membrane"/>
    <property type="evidence" value="ECO:0007669"/>
    <property type="project" value="UniProtKB-SubCell"/>
</dbReference>
<feature type="transmembrane region" description="Helical" evidence="9">
    <location>
        <begin position="14"/>
        <end position="33"/>
    </location>
</feature>
<evidence type="ECO:0000256" key="2">
    <source>
        <dbReference type="ARBA" id="ARBA00022475"/>
    </source>
</evidence>
<dbReference type="SMART" id="SM00283">
    <property type="entry name" value="MA"/>
    <property type="match status" value="1"/>
</dbReference>
<dbReference type="Proteomes" id="UP000295443">
    <property type="component" value="Unassembled WGS sequence"/>
</dbReference>
<dbReference type="SUPFAM" id="SSF58104">
    <property type="entry name" value="Methyl-accepting chemotaxis protein (MCP) signaling domain"/>
    <property type="match status" value="1"/>
</dbReference>
<dbReference type="RefSeq" id="WP_131448710.1">
    <property type="nucleotide sequence ID" value="NZ_SJZB01000049.1"/>
</dbReference>
<evidence type="ECO:0000259" key="10">
    <source>
        <dbReference type="PROSITE" id="PS50111"/>
    </source>
</evidence>
<evidence type="ECO:0000313" key="12">
    <source>
        <dbReference type="EMBL" id="TCJ11809.1"/>
    </source>
</evidence>
<keyword evidence="4 9" id="KW-1133">Transmembrane helix</keyword>